<dbReference type="Pfam" id="PF14136">
    <property type="entry name" value="DUF4303"/>
    <property type="match status" value="1"/>
</dbReference>
<gene>
    <name evidence="1" type="ORF">RT97_28730</name>
</gene>
<organism evidence="1 2">
    <name type="scientific">Variovorax paradoxus</name>
    <dbReference type="NCBI Taxonomy" id="34073"/>
    <lineage>
        <taxon>Bacteria</taxon>
        <taxon>Pseudomonadati</taxon>
        <taxon>Pseudomonadota</taxon>
        <taxon>Betaproteobacteria</taxon>
        <taxon>Burkholderiales</taxon>
        <taxon>Comamonadaceae</taxon>
        <taxon>Variovorax</taxon>
    </lineage>
</organism>
<dbReference type="Proteomes" id="UP000032067">
    <property type="component" value="Unassembled WGS sequence"/>
</dbReference>
<evidence type="ECO:0000313" key="1">
    <source>
        <dbReference type="EMBL" id="KIQ19104.1"/>
    </source>
</evidence>
<evidence type="ECO:0000313" key="2">
    <source>
        <dbReference type="Proteomes" id="UP000032067"/>
    </source>
</evidence>
<proteinExistence type="predicted"/>
<name>A0A0D0LKB7_VARPD</name>
<sequence length="179" mass="19772">MRVQIRDAARTAFGTLRAAHPNERFYAMALYTDDGAMTVCPSANSEEALQRMLVDNDCTDPRDIAYTRWGTAEWAYEDQHAEGFNAVCDRLRAHVLASGDDERAFAAFGSQLHDAMVQALAELDQEGFFGSGADRQSLTLFCSISDSDDAQAFEDDSAQRLNPPAVFARFKSRWDASAA</sequence>
<dbReference type="InterPro" id="IPR025409">
    <property type="entry name" value="DUF4303"/>
</dbReference>
<evidence type="ECO:0008006" key="3">
    <source>
        <dbReference type="Google" id="ProtNLM"/>
    </source>
</evidence>
<protein>
    <recommendedName>
        <fullName evidence="3">DUF4303 domain-containing protein</fullName>
    </recommendedName>
</protein>
<reference evidence="1 2" key="1">
    <citation type="submission" date="2014-12" db="EMBL/GenBank/DDBJ databases">
        <title>16Stimator: statistical estimation of ribosomal gene copy numbers from draft genome assemblies.</title>
        <authorList>
            <person name="Perisin M.A."/>
            <person name="Vetter M."/>
            <person name="Gilbert J.A."/>
            <person name="Bergelson J."/>
        </authorList>
    </citation>
    <scope>NUCLEOTIDE SEQUENCE [LARGE SCALE GENOMIC DNA]</scope>
    <source>
        <strain evidence="1 2">MEDvA23</strain>
    </source>
</reference>
<comment type="caution">
    <text evidence="1">The sequence shown here is derived from an EMBL/GenBank/DDBJ whole genome shotgun (WGS) entry which is preliminary data.</text>
</comment>
<dbReference type="AlphaFoldDB" id="A0A0D0LKB7"/>
<accession>A0A0D0LKB7</accession>
<dbReference type="EMBL" id="JXQQ01000110">
    <property type="protein sequence ID" value="KIQ19104.1"/>
    <property type="molecule type" value="Genomic_DNA"/>
</dbReference>